<dbReference type="Proteomes" id="UP000054166">
    <property type="component" value="Unassembled WGS sequence"/>
</dbReference>
<organism evidence="2 3">
    <name type="scientific">Piloderma croceum (strain F 1598)</name>
    <dbReference type="NCBI Taxonomy" id="765440"/>
    <lineage>
        <taxon>Eukaryota</taxon>
        <taxon>Fungi</taxon>
        <taxon>Dikarya</taxon>
        <taxon>Basidiomycota</taxon>
        <taxon>Agaricomycotina</taxon>
        <taxon>Agaricomycetes</taxon>
        <taxon>Agaricomycetidae</taxon>
        <taxon>Atheliales</taxon>
        <taxon>Atheliaceae</taxon>
        <taxon>Piloderma</taxon>
    </lineage>
</organism>
<dbReference type="AlphaFoldDB" id="A0A0C3CE37"/>
<name>A0A0C3CE37_PILCF</name>
<accession>A0A0C3CE37</accession>
<evidence type="ECO:0000256" key="1">
    <source>
        <dbReference type="SAM" id="MobiDB-lite"/>
    </source>
</evidence>
<dbReference type="InParanoid" id="A0A0C3CE37"/>
<sequence>MTPSRVSRYHFSLRFNDWKKISHQGNQKSSRSDAGMQSRVQELDSGQQK</sequence>
<feature type="region of interest" description="Disordered" evidence="1">
    <location>
        <begin position="20"/>
        <end position="49"/>
    </location>
</feature>
<reference evidence="3" key="2">
    <citation type="submission" date="2015-01" db="EMBL/GenBank/DDBJ databases">
        <title>Evolutionary Origins and Diversification of the Mycorrhizal Mutualists.</title>
        <authorList>
            <consortium name="DOE Joint Genome Institute"/>
            <consortium name="Mycorrhizal Genomics Consortium"/>
            <person name="Kohler A."/>
            <person name="Kuo A."/>
            <person name="Nagy L.G."/>
            <person name="Floudas D."/>
            <person name="Copeland A."/>
            <person name="Barry K.W."/>
            <person name="Cichocki N."/>
            <person name="Veneault-Fourrey C."/>
            <person name="LaButti K."/>
            <person name="Lindquist E.A."/>
            <person name="Lipzen A."/>
            <person name="Lundell T."/>
            <person name="Morin E."/>
            <person name="Murat C."/>
            <person name="Riley R."/>
            <person name="Ohm R."/>
            <person name="Sun H."/>
            <person name="Tunlid A."/>
            <person name="Henrissat B."/>
            <person name="Grigoriev I.V."/>
            <person name="Hibbett D.S."/>
            <person name="Martin F."/>
        </authorList>
    </citation>
    <scope>NUCLEOTIDE SEQUENCE [LARGE SCALE GENOMIC DNA]</scope>
    <source>
        <strain evidence="3">F 1598</strain>
    </source>
</reference>
<dbReference type="HOGENOM" id="CLU_3143605_0_0_1"/>
<evidence type="ECO:0000313" key="3">
    <source>
        <dbReference type="Proteomes" id="UP000054166"/>
    </source>
</evidence>
<evidence type="ECO:0000313" key="2">
    <source>
        <dbReference type="EMBL" id="KIM87987.1"/>
    </source>
</evidence>
<feature type="compositionally biased region" description="Polar residues" evidence="1">
    <location>
        <begin position="38"/>
        <end position="49"/>
    </location>
</feature>
<keyword evidence="3" id="KW-1185">Reference proteome</keyword>
<proteinExistence type="predicted"/>
<reference evidence="2 3" key="1">
    <citation type="submission" date="2014-04" db="EMBL/GenBank/DDBJ databases">
        <authorList>
            <consortium name="DOE Joint Genome Institute"/>
            <person name="Kuo A."/>
            <person name="Tarkka M."/>
            <person name="Buscot F."/>
            <person name="Kohler A."/>
            <person name="Nagy L.G."/>
            <person name="Floudas D."/>
            <person name="Copeland A."/>
            <person name="Barry K.W."/>
            <person name="Cichocki N."/>
            <person name="Veneault-Fourrey C."/>
            <person name="LaButti K."/>
            <person name="Lindquist E.A."/>
            <person name="Lipzen A."/>
            <person name="Lundell T."/>
            <person name="Morin E."/>
            <person name="Murat C."/>
            <person name="Sun H."/>
            <person name="Tunlid A."/>
            <person name="Henrissat B."/>
            <person name="Grigoriev I.V."/>
            <person name="Hibbett D.S."/>
            <person name="Martin F."/>
            <person name="Nordberg H.P."/>
            <person name="Cantor M.N."/>
            <person name="Hua S.X."/>
        </authorList>
    </citation>
    <scope>NUCLEOTIDE SEQUENCE [LARGE SCALE GENOMIC DNA]</scope>
    <source>
        <strain evidence="2 3">F 1598</strain>
    </source>
</reference>
<protein>
    <submittedName>
        <fullName evidence="2">Uncharacterized protein</fullName>
    </submittedName>
</protein>
<gene>
    <name evidence="2" type="ORF">PILCRDRAFT_814659</name>
</gene>
<dbReference type="EMBL" id="KN832978">
    <property type="protein sequence ID" value="KIM87987.1"/>
    <property type="molecule type" value="Genomic_DNA"/>
</dbReference>